<keyword evidence="10" id="KW-0560">Oxidoreductase</keyword>
<evidence type="ECO:0000256" key="10">
    <source>
        <dbReference type="ARBA" id="ARBA00023002"/>
    </source>
</evidence>
<feature type="domain" description="Cytochrome oxidase subunit II copper A binding" evidence="15">
    <location>
        <begin position="126"/>
        <end position="238"/>
    </location>
</feature>
<dbReference type="PROSITE" id="PS51257">
    <property type="entry name" value="PROKAR_LIPOPROTEIN"/>
    <property type="match status" value="1"/>
</dbReference>
<dbReference type="GO" id="GO:0004129">
    <property type="term" value="F:cytochrome-c oxidase activity"/>
    <property type="evidence" value="ECO:0007669"/>
    <property type="project" value="UniProtKB-EC"/>
</dbReference>
<dbReference type="SUPFAM" id="SSF49503">
    <property type="entry name" value="Cupredoxins"/>
    <property type="match status" value="1"/>
</dbReference>
<evidence type="ECO:0000256" key="14">
    <source>
        <dbReference type="SAM" id="Phobius"/>
    </source>
</evidence>
<dbReference type="CDD" id="cd04212">
    <property type="entry name" value="CuRO_UO_II"/>
    <property type="match status" value="1"/>
</dbReference>
<dbReference type="Gene3D" id="2.60.40.420">
    <property type="entry name" value="Cupredoxins - blue copper proteins"/>
    <property type="match status" value="1"/>
</dbReference>
<evidence type="ECO:0000256" key="11">
    <source>
        <dbReference type="ARBA" id="ARBA00023136"/>
    </source>
</evidence>
<dbReference type="Pfam" id="PF00116">
    <property type="entry name" value="COX2"/>
    <property type="match status" value="1"/>
</dbReference>
<dbReference type="SUPFAM" id="SSF81464">
    <property type="entry name" value="Cytochrome c oxidase subunit II-like, transmembrane region"/>
    <property type="match status" value="1"/>
</dbReference>
<dbReference type="EC" id="7.1.1.9" evidence="13"/>
<dbReference type="PROSITE" id="PS50857">
    <property type="entry name" value="COX2_CUA"/>
    <property type="match status" value="1"/>
</dbReference>
<dbReference type="GO" id="GO:0042773">
    <property type="term" value="P:ATP synthesis coupled electron transport"/>
    <property type="evidence" value="ECO:0007669"/>
    <property type="project" value="TreeGrafter"/>
</dbReference>
<feature type="transmembrane region" description="Helical" evidence="14">
    <location>
        <begin position="92"/>
        <end position="113"/>
    </location>
</feature>
<evidence type="ECO:0000256" key="4">
    <source>
        <dbReference type="ARBA" id="ARBA00022475"/>
    </source>
</evidence>
<evidence type="ECO:0000256" key="6">
    <source>
        <dbReference type="ARBA" id="ARBA00022692"/>
    </source>
</evidence>
<evidence type="ECO:0000256" key="12">
    <source>
        <dbReference type="RuleBase" id="RU000456"/>
    </source>
</evidence>
<keyword evidence="9 14" id="KW-1133">Transmembrane helix</keyword>
<comment type="caution">
    <text evidence="17">The sequence shown here is derived from an EMBL/GenBank/DDBJ whole genome shotgun (WGS) entry which is preliminary data.</text>
</comment>
<dbReference type="InterPro" id="IPR036257">
    <property type="entry name" value="Cyt_c_oxidase_su2_TM_sf"/>
</dbReference>
<dbReference type="Pfam" id="PF02790">
    <property type="entry name" value="COX2_TM"/>
    <property type="match status" value="1"/>
</dbReference>
<keyword evidence="6 12" id="KW-0812">Transmembrane</keyword>
<comment type="catalytic activity">
    <reaction evidence="13">
        <text>4 Fe(II)-[cytochrome c] + O2 + 8 H(+)(in) = 4 Fe(III)-[cytochrome c] + 2 H2O + 4 H(+)(out)</text>
        <dbReference type="Rhea" id="RHEA:11436"/>
        <dbReference type="Rhea" id="RHEA-COMP:10350"/>
        <dbReference type="Rhea" id="RHEA-COMP:14399"/>
        <dbReference type="ChEBI" id="CHEBI:15377"/>
        <dbReference type="ChEBI" id="CHEBI:15378"/>
        <dbReference type="ChEBI" id="CHEBI:15379"/>
        <dbReference type="ChEBI" id="CHEBI:29033"/>
        <dbReference type="ChEBI" id="CHEBI:29034"/>
        <dbReference type="EC" id="7.1.1.9"/>
    </reaction>
</comment>
<gene>
    <name evidence="17" type="ORF">HIJ39_00740</name>
</gene>
<dbReference type="GO" id="GO:0005507">
    <property type="term" value="F:copper ion binding"/>
    <property type="evidence" value="ECO:0007669"/>
    <property type="project" value="InterPro"/>
</dbReference>
<evidence type="ECO:0000256" key="8">
    <source>
        <dbReference type="ARBA" id="ARBA00022982"/>
    </source>
</evidence>
<dbReference type="PANTHER" id="PTHR22888">
    <property type="entry name" value="CYTOCHROME C OXIDASE, SUBUNIT II"/>
    <property type="match status" value="1"/>
</dbReference>
<keyword evidence="4" id="KW-1003">Cell membrane</keyword>
<dbReference type="InterPro" id="IPR034227">
    <property type="entry name" value="CuRO_UO_II"/>
</dbReference>
<keyword evidence="5 12" id="KW-0679">Respiratory chain</keyword>
<feature type="transmembrane region" description="Helical" evidence="14">
    <location>
        <begin position="47"/>
        <end position="71"/>
    </location>
</feature>
<evidence type="ECO:0000313" key="18">
    <source>
        <dbReference type="Proteomes" id="UP000533476"/>
    </source>
</evidence>
<comment type="similarity">
    <text evidence="2 12">Belongs to the cytochrome c oxidase subunit 2 family.</text>
</comment>
<evidence type="ECO:0000256" key="5">
    <source>
        <dbReference type="ARBA" id="ARBA00022660"/>
    </source>
</evidence>
<comment type="subcellular location">
    <subcellularLocation>
        <location evidence="1 12">Cell membrane</location>
        <topology evidence="1 12">Multi-pass membrane protein</topology>
    </subcellularLocation>
</comment>
<dbReference type="RefSeq" id="WP_169095682.1">
    <property type="nucleotide sequence ID" value="NZ_JABBVZ010000002.1"/>
</dbReference>
<dbReference type="AlphaFoldDB" id="A0A7Y0L082"/>
<dbReference type="GO" id="GO:0005886">
    <property type="term" value="C:plasma membrane"/>
    <property type="evidence" value="ECO:0007669"/>
    <property type="project" value="UniProtKB-SubCell"/>
</dbReference>
<dbReference type="PROSITE" id="PS50999">
    <property type="entry name" value="COX2_TM"/>
    <property type="match status" value="1"/>
</dbReference>
<protein>
    <recommendedName>
        <fullName evidence="13">Cytochrome c oxidase subunit 2</fullName>
        <ecNumber evidence="13">7.1.1.9</ecNumber>
    </recommendedName>
</protein>
<dbReference type="GO" id="GO:0016491">
    <property type="term" value="F:oxidoreductase activity"/>
    <property type="evidence" value="ECO:0007669"/>
    <property type="project" value="UniProtKB-KW"/>
</dbReference>
<dbReference type="InterPro" id="IPR002429">
    <property type="entry name" value="CcO_II-like_C"/>
</dbReference>
<evidence type="ECO:0000259" key="15">
    <source>
        <dbReference type="PROSITE" id="PS50857"/>
    </source>
</evidence>
<proteinExistence type="inferred from homology"/>
<evidence type="ECO:0000259" key="16">
    <source>
        <dbReference type="PROSITE" id="PS50999"/>
    </source>
</evidence>
<sequence length="306" mass="34378">MFRQRFRKPYSKLLLVAAAAGLLSTGCGQQYVMLHPAGPVGRQEMHLMILASIAMAIVILIVFVLFFYALIRFRDKPGNTAPYRPDWHGHRGLEILWWVLPAVLLTVIAIPTVKVTYALDRIPKAKDPVVIDVTSLTWKWLFQYPGQHVATVNYVVIPSGEPVLFELTANSPMNTFWVPQLGGMEYTMPNRVLPLWLEANKPGTYWGHSGQFSGTQFEKMFFNVKAVPPAQFKAWAQKTASTAQPMTNADFKQLLKFNTVGVETYGNYPKDTFPSVASGFTLTGGGMYSIQRHKNGIEYVPMVMSR</sequence>
<dbReference type="PANTHER" id="PTHR22888:SF18">
    <property type="entry name" value="CYTOCHROME BO(3) UBIQUINOL OXIDASE SUBUNIT 2"/>
    <property type="match status" value="1"/>
</dbReference>
<evidence type="ECO:0000256" key="13">
    <source>
        <dbReference type="RuleBase" id="RU004024"/>
    </source>
</evidence>
<feature type="domain" description="Cytochrome oxidase subunit II transmembrane region profile" evidence="16">
    <location>
        <begin position="25"/>
        <end position="123"/>
    </location>
</feature>
<dbReference type="InterPro" id="IPR045187">
    <property type="entry name" value="CcO_II"/>
</dbReference>
<keyword evidence="18" id="KW-1185">Reference proteome</keyword>
<keyword evidence="7" id="KW-0732">Signal</keyword>
<evidence type="ECO:0000256" key="9">
    <source>
        <dbReference type="ARBA" id="ARBA00022989"/>
    </source>
</evidence>
<keyword evidence="13" id="KW-0479">Metal-binding</keyword>
<keyword evidence="8 12" id="KW-0249">Electron transport</keyword>
<organism evidence="17 18">
    <name type="scientific">Sulfobacillus harzensis</name>
    <dbReference type="NCBI Taxonomy" id="2729629"/>
    <lineage>
        <taxon>Bacteria</taxon>
        <taxon>Bacillati</taxon>
        <taxon>Bacillota</taxon>
        <taxon>Clostridia</taxon>
        <taxon>Eubacteriales</taxon>
        <taxon>Clostridiales Family XVII. Incertae Sedis</taxon>
        <taxon>Sulfobacillus</taxon>
    </lineage>
</organism>
<dbReference type="InterPro" id="IPR011759">
    <property type="entry name" value="Cyt_c_oxidase_su2_TM_dom"/>
</dbReference>
<dbReference type="InterPro" id="IPR008972">
    <property type="entry name" value="Cupredoxin"/>
</dbReference>
<evidence type="ECO:0000256" key="3">
    <source>
        <dbReference type="ARBA" id="ARBA00022448"/>
    </source>
</evidence>
<keyword evidence="3 12" id="KW-0813">Transport</keyword>
<dbReference type="Proteomes" id="UP000533476">
    <property type="component" value="Unassembled WGS sequence"/>
</dbReference>
<evidence type="ECO:0000256" key="1">
    <source>
        <dbReference type="ARBA" id="ARBA00004651"/>
    </source>
</evidence>
<evidence type="ECO:0000256" key="7">
    <source>
        <dbReference type="ARBA" id="ARBA00022729"/>
    </source>
</evidence>
<dbReference type="EMBL" id="JABBVZ010000002">
    <property type="protein sequence ID" value="NMP20886.1"/>
    <property type="molecule type" value="Genomic_DNA"/>
</dbReference>
<evidence type="ECO:0000256" key="2">
    <source>
        <dbReference type="ARBA" id="ARBA00007866"/>
    </source>
</evidence>
<comment type="cofactor">
    <cofactor evidence="13">
        <name>Cu cation</name>
        <dbReference type="ChEBI" id="CHEBI:23378"/>
    </cofactor>
    <text evidence="13">Binds a copper A center.</text>
</comment>
<keyword evidence="11 14" id="KW-0472">Membrane</keyword>
<accession>A0A7Y0L082</accession>
<evidence type="ECO:0000313" key="17">
    <source>
        <dbReference type="EMBL" id="NMP20886.1"/>
    </source>
</evidence>
<dbReference type="Gene3D" id="1.10.287.90">
    <property type="match status" value="1"/>
</dbReference>
<keyword evidence="13" id="KW-0186">Copper</keyword>
<reference evidence="17 18" key="1">
    <citation type="submission" date="2020-04" db="EMBL/GenBank/DDBJ databases">
        <authorList>
            <person name="Zhang R."/>
            <person name="Schippers A."/>
        </authorList>
    </citation>
    <scope>NUCLEOTIDE SEQUENCE [LARGE SCALE GENOMIC DNA]</scope>
    <source>
        <strain evidence="17 18">DSM 109850</strain>
    </source>
</reference>
<comment type="function">
    <text evidence="13">Subunits I and II form the functional core of the enzyme complex. Electrons originating in cytochrome c are transferred via heme a and Cu(A) to the binuclear center formed by heme a3 and Cu(B).</text>
</comment>
<name>A0A7Y0L082_9FIRM</name>